<comment type="caution">
    <text evidence="2">The sequence shown here is derived from an EMBL/GenBank/DDBJ whole genome shotgun (WGS) entry which is preliminary data.</text>
</comment>
<evidence type="ECO:0000313" key="2">
    <source>
        <dbReference type="EMBL" id="KAK1650116.1"/>
    </source>
</evidence>
<evidence type="ECO:0000256" key="1">
    <source>
        <dbReference type="SAM" id="MobiDB-lite"/>
    </source>
</evidence>
<feature type="compositionally biased region" description="Basic and acidic residues" evidence="1">
    <location>
        <begin position="1"/>
        <end position="16"/>
    </location>
</feature>
<keyword evidence="3" id="KW-1185">Reference proteome</keyword>
<proteinExistence type="predicted"/>
<sequence>MTLTDEERAEPRHHPDNYTAWNSYFCGGGGGARLLRRPAASASAQQRRGPPTLVERAGRTLEAVLDHIEGGNFPVLTMPPSRASASRRRETSGSHGAWLPARLLAGRSSLAPVKREEATSPSTPVRVKKEPASPPPTEAPTTPSPRTPPGVVQREWEREEASSGAMDRPPHADSRRAPLQPPPTTPRATAPQAAPPKVPKVEDDGCDDGGDDYTVFYRRMGM</sequence>
<protein>
    <submittedName>
        <fullName evidence="2">Uncharacterized protein</fullName>
    </submittedName>
</protein>
<dbReference type="Proteomes" id="UP001231189">
    <property type="component" value="Unassembled WGS sequence"/>
</dbReference>
<organism evidence="2 3">
    <name type="scientific">Lolium multiflorum</name>
    <name type="common">Italian ryegrass</name>
    <name type="synonym">Lolium perenne subsp. multiflorum</name>
    <dbReference type="NCBI Taxonomy" id="4521"/>
    <lineage>
        <taxon>Eukaryota</taxon>
        <taxon>Viridiplantae</taxon>
        <taxon>Streptophyta</taxon>
        <taxon>Embryophyta</taxon>
        <taxon>Tracheophyta</taxon>
        <taxon>Spermatophyta</taxon>
        <taxon>Magnoliopsida</taxon>
        <taxon>Liliopsida</taxon>
        <taxon>Poales</taxon>
        <taxon>Poaceae</taxon>
        <taxon>BOP clade</taxon>
        <taxon>Pooideae</taxon>
        <taxon>Poodae</taxon>
        <taxon>Poeae</taxon>
        <taxon>Poeae Chloroplast Group 2 (Poeae type)</taxon>
        <taxon>Loliodinae</taxon>
        <taxon>Loliinae</taxon>
        <taxon>Lolium</taxon>
    </lineage>
</organism>
<evidence type="ECO:0000313" key="3">
    <source>
        <dbReference type="Proteomes" id="UP001231189"/>
    </source>
</evidence>
<feature type="compositionally biased region" description="Pro residues" evidence="1">
    <location>
        <begin position="132"/>
        <end position="148"/>
    </location>
</feature>
<dbReference type="AlphaFoldDB" id="A0AAD8WB68"/>
<name>A0AAD8WB68_LOLMU</name>
<accession>A0AAD8WB68</accession>
<feature type="region of interest" description="Disordered" evidence="1">
    <location>
        <begin position="71"/>
        <end position="212"/>
    </location>
</feature>
<feature type="region of interest" description="Disordered" evidence="1">
    <location>
        <begin position="1"/>
        <end position="54"/>
    </location>
</feature>
<feature type="compositionally biased region" description="Low complexity" evidence="1">
    <location>
        <begin position="37"/>
        <end position="50"/>
    </location>
</feature>
<dbReference type="EMBL" id="JAUUTY010000004">
    <property type="protein sequence ID" value="KAK1650116.1"/>
    <property type="molecule type" value="Genomic_DNA"/>
</dbReference>
<gene>
    <name evidence="2" type="ORF">QYE76_067921</name>
</gene>
<reference evidence="2" key="1">
    <citation type="submission" date="2023-07" db="EMBL/GenBank/DDBJ databases">
        <title>A chromosome-level genome assembly of Lolium multiflorum.</title>
        <authorList>
            <person name="Chen Y."/>
            <person name="Copetti D."/>
            <person name="Kolliker R."/>
            <person name="Studer B."/>
        </authorList>
    </citation>
    <scope>NUCLEOTIDE SEQUENCE</scope>
    <source>
        <strain evidence="2">02402/16</strain>
        <tissue evidence="2">Leaf</tissue>
    </source>
</reference>